<dbReference type="Gene3D" id="3.30.420.40">
    <property type="match status" value="2"/>
</dbReference>
<dbReference type="Gene3D" id="3.90.640.10">
    <property type="entry name" value="Actin, Chain A, domain 4"/>
    <property type="match status" value="1"/>
</dbReference>
<dbReference type="SUPFAM" id="SSF53067">
    <property type="entry name" value="Actin-like ATPase domain"/>
    <property type="match status" value="1"/>
</dbReference>
<evidence type="ECO:0000313" key="2">
    <source>
        <dbReference type="EMBL" id="KAJ2790109.1"/>
    </source>
</evidence>
<accession>A0A9W8HN75</accession>
<dbReference type="OrthoDB" id="5572108at2759"/>
<keyword evidence="3" id="KW-1185">Reference proteome</keyword>
<feature type="region of interest" description="Disordered" evidence="1">
    <location>
        <begin position="90"/>
        <end position="125"/>
    </location>
</feature>
<gene>
    <name evidence="2" type="primary">ARP8_2</name>
    <name evidence="2" type="ORF">H4R20_007069</name>
</gene>
<name>A0A9W8HN75_9FUNG</name>
<feature type="compositionally biased region" description="Polar residues" evidence="1">
    <location>
        <begin position="103"/>
        <end position="120"/>
    </location>
</feature>
<proteinExistence type="predicted"/>
<evidence type="ECO:0000313" key="3">
    <source>
        <dbReference type="Proteomes" id="UP001140094"/>
    </source>
</evidence>
<protein>
    <submittedName>
        <fullName evidence="2">Actin-like protein arp8</fullName>
    </submittedName>
</protein>
<dbReference type="EMBL" id="JANBUO010003619">
    <property type="protein sequence ID" value="KAJ2790109.1"/>
    <property type="molecule type" value="Genomic_DNA"/>
</dbReference>
<comment type="caution">
    <text evidence="2">The sequence shown here is derived from an EMBL/GenBank/DDBJ whole genome shotgun (WGS) entry which is preliminary data.</text>
</comment>
<dbReference type="InterPro" id="IPR004000">
    <property type="entry name" value="Actin"/>
</dbReference>
<dbReference type="Proteomes" id="UP001140094">
    <property type="component" value="Unassembled WGS sequence"/>
</dbReference>
<dbReference type="Pfam" id="PF00022">
    <property type="entry name" value="Actin"/>
    <property type="match status" value="1"/>
</dbReference>
<sequence length="277" mass="29961">YSFKTYDEGYQAPLCLFYPAIIDAYYQPPDYSRSFLNAYYPEAYGEAKVPAAGVATPSQFGILPSRVADTGPEPAVADTQPLLPEAATAPATVPATEPGTPDIRSQSVTSSQPQPNSMSSAVKEKLASENLPAATAHTSPATPAASNNTVYITDPQAQYARIPLDAAITHSIVHAGSIDRAKKLYTSIVVVGGGVSFISGFNELLSSRLMYMRPAFLQSLERVDIVSAPRDLDPRVLAWKGGAVLSRLECAKEMWLSSKDWADFGPKLLRDRVLFQW</sequence>
<reference evidence="2" key="1">
    <citation type="submission" date="2022-07" db="EMBL/GenBank/DDBJ databases">
        <title>Phylogenomic reconstructions and comparative analyses of Kickxellomycotina fungi.</title>
        <authorList>
            <person name="Reynolds N.K."/>
            <person name="Stajich J.E."/>
            <person name="Barry K."/>
            <person name="Grigoriev I.V."/>
            <person name="Crous P."/>
            <person name="Smith M.E."/>
        </authorList>
    </citation>
    <scope>NUCLEOTIDE SEQUENCE</scope>
    <source>
        <strain evidence="2">NRRL 1565</strain>
    </source>
</reference>
<dbReference type="InterPro" id="IPR043129">
    <property type="entry name" value="ATPase_NBD"/>
</dbReference>
<feature type="non-terminal residue" evidence="2">
    <location>
        <position position="1"/>
    </location>
</feature>
<organism evidence="2 3">
    <name type="scientific">Coemansia guatemalensis</name>
    <dbReference type="NCBI Taxonomy" id="2761395"/>
    <lineage>
        <taxon>Eukaryota</taxon>
        <taxon>Fungi</taxon>
        <taxon>Fungi incertae sedis</taxon>
        <taxon>Zoopagomycota</taxon>
        <taxon>Kickxellomycotina</taxon>
        <taxon>Kickxellomycetes</taxon>
        <taxon>Kickxellales</taxon>
        <taxon>Kickxellaceae</taxon>
        <taxon>Coemansia</taxon>
    </lineage>
</organism>
<dbReference type="AlphaFoldDB" id="A0A9W8HN75"/>
<feature type="compositionally biased region" description="Low complexity" evidence="1">
    <location>
        <begin position="90"/>
        <end position="101"/>
    </location>
</feature>
<evidence type="ECO:0000256" key="1">
    <source>
        <dbReference type="SAM" id="MobiDB-lite"/>
    </source>
</evidence>